<protein>
    <submittedName>
        <fullName evidence="2">HDOD domain-containing protein</fullName>
    </submittedName>
</protein>
<reference evidence="2" key="1">
    <citation type="submission" date="2020-11" db="EMBL/GenBank/DDBJ databases">
        <title>Azospira restricta DSM 18626 genome sequence.</title>
        <authorList>
            <person name="Moe W.M."/>
        </authorList>
    </citation>
    <scope>NUCLEOTIDE SEQUENCE</scope>
    <source>
        <strain evidence="2">DSM 18626</strain>
    </source>
</reference>
<evidence type="ECO:0000259" key="1">
    <source>
        <dbReference type="PROSITE" id="PS51833"/>
    </source>
</evidence>
<name>A0A974PVS1_9RHOO</name>
<evidence type="ECO:0000313" key="3">
    <source>
        <dbReference type="Proteomes" id="UP000663444"/>
    </source>
</evidence>
<dbReference type="InterPro" id="IPR052340">
    <property type="entry name" value="RNase_Y/CdgJ"/>
</dbReference>
<dbReference type="PROSITE" id="PS51833">
    <property type="entry name" value="HDOD"/>
    <property type="match status" value="1"/>
</dbReference>
<dbReference type="InterPro" id="IPR013976">
    <property type="entry name" value="HDOD"/>
</dbReference>
<dbReference type="AlphaFoldDB" id="A0A974PVS1"/>
<proteinExistence type="predicted"/>
<dbReference type="Gene3D" id="1.10.3210.10">
    <property type="entry name" value="Hypothetical protein af1432"/>
    <property type="match status" value="1"/>
</dbReference>
<dbReference type="Pfam" id="PF08668">
    <property type="entry name" value="HDOD"/>
    <property type="match status" value="1"/>
</dbReference>
<dbReference type="RefSeq" id="WP_203385764.1">
    <property type="nucleotide sequence ID" value="NZ_CP064781.1"/>
</dbReference>
<keyword evidence="3" id="KW-1185">Reference proteome</keyword>
<accession>A0A974PVS1</accession>
<gene>
    <name evidence="2" type="ORF">IWH25_10545</name>
</gene>
<dbReference type="KEGG" id="ares:IWH25_10545"/>
<organism evidence="2 3">
    <name type="scientific">Azospira restricta</name>
    <dbReference type="NCBI Taxonomy" id="404405"/>
    <lineage>
        <taxon>Bacteria</taxon>
        <taxon>Pseudomonadati</taxon>
        <taxon>Pseudomonadota</taxon>
        <taxon>Betaproteobacteria</taxon>
        <taxon>Rhodocyclales</taxon>
        <taxon>Rhodocyclaceae</taxon>
        <taxon>Azospira</taxon>
    </lineage>
</organism>
<dbReference type="PANTHER" id="PTHR33525:SF3">
    <property type="entry name" value="RIBONUCLEASE Y"/>
    <property type="match status" value="1"/>
</dbReference>
<dbReference type="Proteomes" id="UP000663444">
    <property type="component" value="Chromosome"/>
</dbReference>
<feature type="domain" description="HDOD" evidence="1">
    <location>
        <begin position="34"/>
        <end position="223"/>
    </location>
</feature>
<dbReference type="PANTHER" id="PTHR33525">
    <property type="match status" value="1"/>
</dbReference>
<sequence>MDNTSLDKKDEALKAQRFKMLEDIARDLSGDVTFPTCFDAALQIRNVMRDPNVSLPQIAKAVRMEPLVAVKLLRVANSAAYNPAGRQIADVEAALSRVGLNLARSTALAVAMDQLLRSKDLVSFADMSKGLWLHTLKTAAAARVLARRMTRLNAEDALLAGLVHDLGAFYMLYRAAQYDELRCRPDTVRYLIVQWHESIGESLLAALGLPEPIIEAVRDHDQPRVPIERPESLSEVVYVANIIAGGLDEWERLHAGDPEPDGEYQSPAYLALRDEIEADYADLQNALGAAC</sequence>
<evidence type="ECO:0000313" key="2">
    <source>
        <dbReference type="EMBL" id="QRJ62236.1"/>
    </source>
</evidence>
<dbReference type="SUPFAM" id="SSF109604">
    <property type="entry name" value="HD-domain/PDEase-like"/>
    <property type="match status" value="1"/>
</dbReference>
<dbReference type="EMBL" id="CP064781">
    <property type="protein sequence ID" value="QRJ62236.1"/>
    <property type="molecule type" value="Genomic_DNA"/>
</dbReference>